<dbReference type="Pfam" id="PF15588">
    <property type="entry name" value="Imm10"/>
    <property type="match status" value="1"/>
</dbReference>
<evidence type="ECO:0000313" key="2">
    <source>
        <dbReference type="Proteomes" id="UP000656548"/>
    </source>
</evidence>
<evidence type="ECO:0008006" key="3">
    <source>
        <dbReference type="Google" id="ProtNLM"/>
    </source>
</evidence>
<dbReference type="Proteomes" id="UP000656548">
    <property type="component" value="Unassembled WGS sequence"/>
</dbReference>
<accession>A0ABR9LLJ8</accession>
<evidence type="ECO:0000313" key="1">
    <source>
        <dbReference type="EMBL" id="MBE1580961.1"/>
    </source>
</evidence>
<dbReference type="EMBL" id="JADBEJ010000008">
    <property type="protein sequence ID" value="MBE1580961.1"/>
    <property type="molecule type" value="Genomic_DNA"/>
</dbReference>
<comment type="caution">
    <text evidence="1">The sequence shown here is derived from an EMBL/GenBank/DDBJ whole genome shotgun (WGS) entry which is preliminary data.</text>
</comment>
<keyword evidence="2" id="KW-1185">Reference proteome</keyword>
<organism evidence="1 2">
    <name type="scientific">Amycolatopsis roodepoortensis</name>
    <dbReference type="NCBI Taxonomy" id="700274"/>
    <lineage>
        <taxon>Bacteria</taxon>
        <taxon>Bacillati</taxon>
        <taxon>Actinomycetota</taxon>
        <taxon>Actinomycetes</taxon>
        <taxon>Pseudonocardiales</taxon>
        <taxon>Pseudonocardiaceae</taxon>
        <taxon>Amycolatopsis</taxon>
    </lineage>
</organism>
<reference evidence="1 2" key="1">
    <citation type="submission" date="2020-10" db="EMBL/GenBank/DDBJ databases">
        <title>Sequencing the genomes of 1000 actinobacteria strains.</title>
        <authorList>
            <person name="Klenk H.-P."/>
        </authorList>
    </citation>
    <scope>NUCLEOTIDE SEQUENCE [LARGE SCALE GENOMIC DNA]</scope>
    <source>
        <strain evidence="1 2">DSM 46661</strain>
    </source>
</reference>
<dbReference type="InterPro" id="IPR028962">
    <property type="entry name" value="Imm10"/>
</dbReference>
<dbReference type="RefSeq" id="WP_225950797.1">
    <property type="nucleotide sequence ID" value="NZ_JADBEJ010000008.1"/>
</dbReference>
<gene>
    <name evidence="1" type="ORF">H4W30_008042</name>
</gene>
<sequence length="154" mass="17088">MDSWKEEALTMRLTAAEVGFFEDYEDEEALEVGIAGVDESGASRSFSFQRSTYEPDEQEIQSGMDSYNVSTERGMTVYGCLRSVRLSGTVLALEFAAEDAEILEISTPVEVNLSEAQVDERILSRKLREILNWGSPEKRPDLVGLDVQEPPTGA</sequence>
<protein>
    <recommendedName>
        <fullName evidence="3">Immunity protein 10</fullName>
    </recommendedName>
</protein>
<proteinExistence type="predicted"/>
<name>A0ABR9LLJ8_9PSEU</name>